<proteinExistence type="predicted"/>
<accession>A0A6C0CKK0</accession>
<dbReference type="EMBL" id="MN739424">
    <property type="protein sequence ID" value="QHT04204.1"/>
    <property type="molecule type" value="Genomic_DNA"/>
</dbReference>
<keyword evidence="1" id="KW-1133">Transmembrane helix</keyword>
<dbReference type="AlphaFoldDB" id="A0A6C0CKK0"/>
<evidence type="ECO:0000313" key="2">
    <source>
        <dbReference type="EMBL" id="QHT04204.1"/>
    </source>
</evidence>
<keyword evidence="1" id="KW-0812">Transmembrane</keyword>
<evidence type="ECO:0000256" key="1">
    <source>
        <dbReference type="SAM" id="Phobius"/>
    </source>
</evidence>
<sequence>MVILFIIITIIFLLYIQFSPQMGNVWWRENYFSPMGAINVILYPLKEVKMWNINMWDINYFIWLLFFYALTFIFLSKFPFFCM</sequence>
<protein>
    <submittedName>
        <fullName evidence="2">Uncharacterized protein</fullName>
    </submittedName>
</protein>
<keyword evidence="1" id="KW-0472">Membrane</keyword>
<feature type="transmembrane region" description="Helical" evidence="1">
    <location>
        <begin position="60"/>
        <end position="80"/>
    </location>
</feature>
<reference evidence="2" key="1">
    <citation type="journal article" date="2020" name="Nature">
        <title>Giant virus diversity and host interactions through global metagenomics.</title>
        <authorList>
            <person name="Schulz F."/>
            <person name="Roux S."/>
            <person name="Paez-Espino D."/>
            <person name="Jungbluth S."/>
            <person name="Walsh D.A."/>
            <person name="Denef V.J."/>
            <person name="McMahon K.D."/>
            <person name="Konstantinidis K.T."/>
            <person name="Eloe-Fadrosh E.A."/>
            <person name="Kyrpides N.C."/>
            <person name="Woyke T."/>
        </authorList>
    </citation>
    <scope>NUCLEOTIDE SEQUENCE</scope>
    <source>
        <strain evidence="2">GVMAG-M-3300021185-45</strain>
    </source>
</reference>
<organism evidence="2">
    <name type="scientific">viral metagenome</name>
    <dbReference type="NCBI Taxonomy" id="1070528"/>
    <lineage>
        <taxon>unclassified sequences</taxon>
        <taxon>metagenomes</taxon>
        <taxon>organismal metagenomes</taxon>
    </lineage>
</organism>
<name>A0A6C0CKK0_9ZZZZ</name>